<evidence type="ECO:0000313" key="3">
    <source>
        <dbReference type="Proteomes" id="UP000242877"/>
    </source>
</evidence>
<comment type="caution">
    <text evidence="2">The sequence shown here is derived from an EMBL/GenBank/DDBJ whole genome shotgun (WGS) entry which is preliminary data.</text>
</comment>
<dbReference type="EMBL" id="AZGZ01000022">
    <property type="protein sequence ID" value="KZZ89031.1"/>
    <property type="molecule type" value="Genomic_DNA"/>
</dbReference>
<feature type="compositionally biased region" description="Basic and acidic residues" evidence="1">
    <location>
        <begin position="63"/>
        <end position="75"/>
    </location>
</feature>
<evidence type="ECO:0000256" key="1">
    <source>
        <dbReference type="SAM" id="MobiDB-lite"/>
    </source>
</evidence>
<accession>A0A167WM55</accession>
<keyword evidence="3" id="KW-1185">Reference proteome</keyword>
<dbReference type="AlphaFoldDB" id="A0A167WM55"/>
<protein>
    <submittedName>
        <fullName evidence="2">Uncharacterized protein</fullName>
    </submittedName>
</protein>
<reference evidence="2 3" key="1">
    <citation type="journal article" date="2016" name="Genome Biol. Evol.">
        <title>Divergent and convergent evolution of fungal pathogenicity.</title>
        <authorList>
            <person name="Shang Y."/>
            <person name="Xiao G."/>
            <person name="Zheng P."/>
            <person name="Cen K."/>
            <person name="Zhan S."/>
            <person name="Wang C."/>
        </authorList>
    </citation>
    <scope>NUCLEOTIDE SEQUENCE [LARGE SCALE GENOMIC DNA]</scope>
    <source>
        <strain evidence="2 3">ARSEF 7405</strain>
    </source>
</reference>
<gene>
    <name evidence="2" type="ORF">AAP_04516</name>
</gene>
<proteinExistence type="predicted"/>
<feature type="region of interest" description="Disordered" evidence="1">
    <location>
        <begin position="55"/>
        <end position="78"/>
    </location>
</feature>
<name>A0A167WM55_9EURO</name>
<dbReference type="VEuPathDB" id="FungiDB:AAP_04516"/>
<evidence type="ECO:0000313" key="2">
    <source>
        <dbReference type="EMBL" id="KZZ89031.1"/>
    </source>
</evidence>
<organism evidence="2 3">
    <name type="scientific">Ascosphaera apis ARSEF 7405</name>
    <dbReference type="NCBI Taxonomy" id="392613"/>
    <lineage>
        <taxon>Eukaryota</taxon>
        <taxon>Fungi</taxon>
        <taxon>Dikarya</taxon>
        <taxon>Ascomycota</taxon>
        <taxon>Pezizomycotina</taxon>
        <taxon>Eurotiomycetes</taxon>
        <taxon>Eurotiomycetidae</taxon>
        <taxon>Onygenales</taxon>
        <taxon>Ascosphaeraceae</taxon>
        <taxon>Ascosphaera</taxon>
    </lineage>
</organism>
<sequence length="176" mass="18850">MPIAIMPLSTSLTRRCTLVTASRALSDKSVTAVRISGSRTISKAGYTSTTASFAAQSSSSSDNVDRDRGNGHDGRAVPTSLPERIDARWLASINHRIGKCLAFGATPAQARRGGEIAKQLALNWRELVAGSEGYVTAPGMRSLFKHPVVWGEMVGSIIRPRPGESAIMSCHVMQLR</sequence>
<dbReference type="Proteomes" id="UP000242877">
    <property type="component" value="Unassembled WGS sequence"/>
</dbReference>
<dbReference type="OrthoDB" id="5538558at2759"/>